<reference evidence="4" key="1">
    <citation type="journal article" date="2021" name="ISME J.">
        <title>Genomic evolution of the class Acidithiobacillia: deep-branching Proteobacteria living in extreme acidic conditions.</title>
        <authorList>
            <person name="Moya-Beltran A."/>
            <person name="Beard S."/>
            <person name="Rojas-Villalobos C."/>
            <person name="Issotta F."/>
            <person name="Gallardo Y."/>
            <person name="Ulloa R."/>
            <person name="Giaveno A."/>
            <person name="Degli Esposti M."/>
            <person name="Johnson D.B."/>
            <person name="Quatrini R."/>
        </authorList>
    </citation>
    <scope>NUCLEOTIDE SEQUENCE</scope>
    <source>
        <strain evidence="4">DSM 583</strain>
    </source>
</reference>
<sequence>CLAHMPVGEYKARHHLTTPPLKDHTMHDIETLINHFLGVSWGPVMPPGEAFQNIEATKGANGYYLVSDGSTMSYRTRIRTPSFPHLQMIPLISRGFMIPDLIATLGSIDFVMADVDR</sequence>
<dbReference type="GO" id="GO:0051287">
    <property type="term" value="F:NAD binding"/>
    <property type="evidence" value="ECO:0007669"/>
    <property type="project" value="InterPro"/>
</dbReference>
<dbReference type="InterPro" id="IPR001135">
    <property type="entry name" value="NADH_Q_OxRdtase_suD"/>
</dbReference>
<dbReference type="GO" id="GO:0016651">
    <property type="term" value="F:oxidoreductase activity, acting on NAD(P)H"/>
    <property type="evidence" value="ECO:0007669"/>
    <property type="project" value="InterPro"/>
</dbReference>
<dbReference type="Proteomes" id="UP000887300">
    <property type="component" value="Unassembled WGS sequence"/>
</dbReference>
<dbReference type="GO" id="GO:0005886">
    <property type="term" value="C:plasma membrane"/>
    <property type="evidence" value="ECO:0007669"/>
    <property type="project" value="UniProtKB-SubCell"/>
</dbReference>
<evidence type="ECO:0000256" key="1">
    <source>
        <dbReference type="ARBA" id="ARBA00004202"/>
    </source>
</evidence>
<name>A0A8X8G314_ACIFI</name>
<keyword evidence="2" id="KW-0874">Quinone</keyword>
<keyword evidence="4" id="KW-0560">Oxidoreductase</keyword>
<dbReference type="InterPro" id="IPR029014">
    <property type="entry name" value="NiFe-Hase_large"/>
</dbReference>
<dbReference type="SUPFAM" id="SSF56762">
    <property type="entry name" value="HydB/Nqo4-like"/>
    <property type="match status" value="1"/>
</dbReference>
<gene>
    <name evidence="4" type="ORF">HF568_02300</name>
</gene>
<organism evidence="4 5">
    <name type="scientific">Acidithiobacillus ferridurans</name>
    <dbReference type="NCBI Taxonomy" id="1232575"/>
    <lineage>
        <taxon>Bacteria</taxon>
        <taxon>Pseudomonadati</taxon>
        <taxon>Pseudomonadota</taxon>
        <taxon>Acidithiobacillia</taxon>
        <taxon>Acidithiobacillales</taxon>
        <taxon>Acidithiobacillaceae</taxon>
        <taxon>Acidithiobacillus</taxon>
    </lineage>
</organism>
<comment type="subcellular location">
    <subcellularLocation>
        <location evidence="1">Cell membrane</location>
        <topology evidence="1">Peripheral membrane protein</topology>
    </subcellularLocation>
</comment>
<evidence type="ECO:0000259" key="3">
    <source>
        <dbReference type="Pfam" id="PF00346"/>
    </source>
</evidence>
<dbReference type="InterPro" id="IPR022885">
    <property type="entry name" value="NDH1_su_D/H"/>
</dbReference>
<dbReference type="AlphaFoldDB" id="A0A8X8G314"/>
<dbReference type="PANTHER" id="PTHR11993:SF45">
    <property type="entry name" value="NADH-QUINONE OXIDOREDUCTASE SUBUNIT C_D"/>
    <property type="match status" value="1"/>
</dbReference>
<dbReference type="PANTHER" id="PTHR11993">
    <property type="entry name" value="NADH-UBIQUINONE OXIDOREDUCTASE 49 KDA SUBUNIT"/>
    <property type="match status" value="1"/>
</dbReference>
<dbReference type="GO" id="GO:0048038">
    <property type="term" value="F:quinone binding"/>
    <property type="evidence" value="ECO:0007669"/>
    <property type="project" value="UniProtKB-KW"/>
</dbReference>
<evidence type="ECO:0000313" key="5">
    <source>
        <dbReference type="Proteomes" id="UP000887300"/>
    </source>
</evidence>
<comment type="caution">
    <text evidence="4">The sequence shown here is derived from an EMBL/GenBank/DDBJ whole genome shotgun (WGS) entry which is preliminary data.</text>
</comment>
<accession>A0A8X8G314</accession>
<protein>
    <submittedName>
        <fullName evidence="4">NADH-quinone oxidoreductase subunit C/D</fullName>
        <ecNumber evidence="4">1.6.5.11</ecNumber>
    </submittedName>
</protein>
<dbReference type="Gene3D" id="1.10.645.10">
    <property type="entry name" value="Cytochrome-c3 Hydrogenase, chain B"/>
    <property type="match status" value="1"/>
</dbReference>
<proteinExistence type="predicted"/>
<evidence type="ECO:0000256" key="2">
    <source>
        <dbReference type="ARBA" id="ARBA00022719"/>
    </source>
</evidence>
<dbReference type="EMBL" id="JABBHS010000067">
    <property type="protein sequence ID" value="MBU2722081.1"/>
    <property type="molecule type" value="Genomic_DNA"/>
</dbReference>
<feature type="non-terminal residue" evidence="4">
    <location>
        <position position="1"/>
    </location>
</feature>
<dbReference type="EC" id="1.6.5.11" evidence="4"/>
<feature type="domain" description="NADH-quinone oxidoreductase subunit D" evidence="3">
    <location>
        <begin position="1"/>
        <end position="117"/>
    </location>
</feature>
<dbReference type="Pfam" id="PF00346">
    <property type="entry name" value="Complex1_49kDa"/>
    <property type="match status" value="1"/>
</dbReference>
<evidence type="ECO:0000313" key="4">
    <source>
        <dbReference type="EMBL" id="MBU2722081.1"/>
    </source>
</evidence>